<dbReference type="Proteomes" id="UP001152447">
    <property type="component" value="Unassembled WGS sequence"/>
</dbReference>
<protein>
    <submittedName>
        <fullName evidence="2">Uncharacterized protein</fullName>
    </submittedName>
</protein>
<feature type="transmembrane region" description="Helical" evidence="1">
    <location>
        <begin position="64"/>
        <end position="81"/>
    </location>
</feature>
<organism evidence="2 3">
    <name type="scientific">Pseudoalteromonas haloplanktis</name>
    <name type="common">Alteromonas haloplanktis</name>
    <dbReference type="NCBI Taxonomy" id="228"/>
    <lineage>
        <taxon>Bacteria</taxon>
        <taxon>Pseudomonadati</taxon>
        <taxon>Pseudomonadota</taxon>
        <taxon>Gammaproteobacteria</taxon>
        <taxon>Alteromonadales</taxon>
        <taxon>Pseudoalteromonadaceae</taxon>
        <taxon>Pseudoalteromonas</taxon>
    </lineage>
</organism>
<keyword evidence="1" id="KW-1133">Transmembrane helix</keyword>
<comment type="caution">
    <text evidence="2">The sequence shown here is derived from an EMBL/GenBank/DDBJ whole genome shotgun (WGS) entry which is preliminary data.</text>
</comment>
<evidence type="ECO:0000256" key="1">
    <source>
        <dbReference type="SAM" id="Phobius"/>
    </source>
</evidence>
<evidence type="ECO:0000313" key="2">
    <source>
        <dbReference type="EMBL" id="CAH9062305.1"/>
    </source>
</evidence>
<keyword evidence="1" id="KW-0812">Transmembrane</keyword>
<accession>A0A9W4VT64</accession>
<keyword evidence="3" id="KW-1185">Reference proteome</keyword>
<dbReference type="AlphaFoldDB" id="A0A9W4VT64"/>
<evidence type="ECO:0000313" key="3">
    <source>
        <dbReference type="Proteomes" id="UP001152447"/>
    </source>
</evidence>
<keyword evidence="1" id="KW-0472">Membrane</keyword>
<dbReference type="EMBL" id="CAMAPB010000041">
    <property type="protein sequence ID" value="CAH9062305.1"/>
    <property type="molecule type" value="Genomic_DNA"/>
</dbReference>
<reference evidence="2" key="1">
    <citation type="submission" date="2022-07" db="EMBL/GenBank/DDBJ databases">
        <authorList>
            <person name="Criscuolo A."/>
        </authorList>
    </citation>
    <scope>NUCLEOTIDE SEQUENCE</scope>
    <source>
        <strain evidence="2">CIP103197</strain>
    </source>
</reference>
<sequence length="82" mass="9569">MSLDMSISWRSKQPKQKRCDRCELYYSEFLDKCTHCSDLNEAQLLMLKAKHQESLKHNAKLGKYLFIAAAVIGVLLFVSFLW</sequence>
<proteinExistence type="predicted"/>
<gene>
    <name evidence="2" type="ORF">PSEHALCIP103_02675</name>
</gene>
<name>A0A9W4VT64_PSEHA</name>